<reference evidence="4 5" key="1">
    <citation type="journal article" date="2008" name="J. Bacteriol.">
        <title>Complete genome sequence of the mosquitocidal bacterium Bacillus sphaericus C3-41 and comparison with those of closely related Bacillus species.</title>
        <authorList>
            <person name="Hu X."/>
            <person name="Fan W."/>
            <person name="Han B."/>
            <person name="Liu H."/>
            <person name="Zheng D."/>
            <person name="Li Q."/>
            <person name="Dong W."/>
            <person name="Yan J."/>
            <person name="Gao M."/>
            <person name="Berry C."/>
            <person name="Yuan Z."/>
        </authorList>
    </citation>
    <scope>NUCLEOTIDE SEQUENCE [LARGE SCALE GENOMIC DNA]</scope>
    <source>
        <strain evidence="4 5">C3-41</strain>
    </source>
</reference>
<accession>B1HUT6</accession>
<dbReference type="HOGENOM" id="CLU_066613_0_0_9"/>
<evidence type="ECO:0000259" key="2">
    <source>
        <dbReference type="Pfam" id="PF18576"/>
    </source>
</evidence>
<gene>
    <name evidence="4" type="ordered locus">Bsph_0337</name>
</gene>
<dbReference type="InterPro" id="IPR054515">
    <property type="entry name" value="YgxA-like_substrate-bd"/>
</dbReference>
<dbReference type="InterPro" id="IPR043519">
    <property type="entry name" value="NT_sf"/>
</dbReference>
<dbReference type="Gene3D" id="3.30.460.10">
    <property type="entry name" value="Beta Polymerase, domain 2"/>
    <property type="match status" value="1"/>
</dbReference>
<dbReference type="Pfam" id="PF22339">
    <property type="entry name" value="YgxA-like_sub_bind"/>
    <property type="match status" value="1"/>
</dbReference>
<evidence type="ECO:0000259" key="3">
    <source>
        <dbReference type="Pfam" id="PF22339"/>
    </source>
</evidence>
<dbReference type="InterPro" id="IPR036388">
    <property type="entry name" value="WH-like_DNA-bd_sf"/>
</dbReference>
<dbReference type="EnsemblBacteria" id="ACA37966">
    <property type="protein sequence ID" value="ACA37966"/>
    <property type="gene ID" value="Bsph_0337"/>
</dbReference>
<evidence type="ECO:0000313" key="5">
    <source>
        <dbReference type="Proteomes" id="UP000002164"/>
    </source>
</evidence>
<dbReference type="Gene3D" id="1.10.10.10">
    <property type="entry name" value="Winged helix-like DNA-binding domain superfamily/Winged helix DNA-binding domain"/>
    <property type="match status" value="1"/>
</dbReference>
<dbReference type="Proteomes" id="UP000002164">
    <property type="component" value="Chromosome"/>
</dbReference>
<protein>
    <submittedName>
        <fullName evidence="4">Hypothetical ygxA protein</fullName>
    </submittedName>
</protein>
<feature type="domain" description="YgxA-like substrate binding" evidence="3">
    <location>
        <begin position="126"/>
        <end position="225"/>
    </location>
</feature>
<feature type="domain" description="Nucleotidyltransferase-like" evidence="1">
    <location>
        <begin position="8"/>
        <end position="125"/>
    </location>
</feature>
<sequence length="302" mass="35493">MNKGGLNMEQVLRPIYQERASQSNTLGVILVEKREEQSNVTDTFDTVLLIIVKEAEQPVFSKHYLYEGNKVALHTVTEKLIRKWLLIGSNKKVVDWIFFGRVLFDRNEFLHKLKIELQEFPYSGRKIKTGIQFSKLIRRYLEGKEYFDKGSYLDAYNHVVDSLHHLGRLSIIDSGLYPEVTVWGQVKKIEPAIYKLYEELVTSNEPIEKRLELLFLASEFLIHSRTRDGAQHILEVMQTKETWSIQELHDHHELMNYSVDLEVFVEYLVDKGYIHIEPVTAKNEMIFHRHYKVDKEALEIGQ</sequence>
<dbReference type="EMBL" id="CP000817">
    <property type="protein sequence ID" value="ACA37966.1"/>
    <property type="molecule type" value="Genomic_DNA"/>
</dbReference>
<evidence type="ECO:0000313" key="4">
    <source>
        <dbReference type="EMBL" id="ACA37966.1"/>
    </source>
</evidence>
<name>B1HUT6_LYSSC</name>
<evidence type="ECO:0000259" key="1">
    <source>
        <dbReference type="Pfam" id="PF14540"/>
    </source>
</evidence>
<dbReference type="Pfam" id="PF14540">
    <property type="entry name" value="NTF-like"/>
    <property type="match status" value="1"/>
</dbReference>
<dbReference type="AlphaFoldDB" id="B1HUT6"/>
<dbReference type="InterPro" id="IPR041143">
    <property type="entry name" value="YgxA_HTH"/>
</dbReference>
<dbReference type="Pfam" id="PF18576">
    <property type="entry name" value="HTH_52"/>
    <property type="match status" value="1"/>
</dbReference>
<dbReference type="KEGG" id="lsp:Bsph_0337"/>
<organism evidence="4 5">
    <name type="scientific">Lysinibacillus sphaericus (strain C3-41)</name>
    <dbReference type="NCBI Taxonomy" id="444177"/>
    <lineage>
        <taxon>Bacteria</taxon>
        <taxon>Bacillati</taxon>
        <taxon>Bacillota</taxon>
        <taxon>Bacilli</taxon>
        <taxon>Bacillales</taxon>
        <taxon>Bacillaceae</taxon>
        <taxon>Lysinibacillus</taxon>
    </lineage>
</organism>
<feature type="domain" description="YgxA-like helix-turn-helix" evidence="2">
    <location>
        <begin position="231"/>
        <end position="293"/>
    </location>
</feature>
<dbReference type="InterPro" id="IPR029348">
    <property type="entry name" value="NTF-like"/>
</dbReference>
<proteinExistence type="predicted"/>
<dbReference type="Gene3D" id="1.20.120.330">
    <property type="entry name" value="Nucleotidyltransferases domain 2"/>
    <property type="match status" value="1"/>
</dbReference>